<keyword evidence="2" id="KW-1185">Reference proteome</keyword>
<accession>I5C9N5</accession>
<sequence length="106" mass="11815">MRHYVGRRQNVFKKEAAALGCHPTFMPSHAMFFFDVVDVGGDVILCELFRIEMVVVGKNIAHLGHIVADGHGRICLGLKERSQLIQIPLGGIIEGYGAQRVFFEFS</sequence>
<evidence type="ECO:0000313" key="2">
    <source>
        <dbReference type="Proteomes" id="UP000005551"/>
    </source>
</evidence>
<dbReference type="EMBL" id="AJYA01000004">
    <property type="protein sequence ID" value="EIM78537.1"/>
    <property type="molecule type" value="Genomic_DNA"/>
</dbReference>
<dbReference type="Proteomes" id="UP000005551">
    <property type="component" value="Unassembled WGS sequence"/>
</dbReference>
<protein>
    <submittedName>
        <fullName evidence="1">Uncharacterized protein</fullName>
    </submittedName>
</protein>
<comment type="caution">
    <text evidence="1">The sequence shown here is derived from an EMBL/GenBank/DDBJ whole genome shotgun (WGS) entry which is preliminary data.</text>
</comment>
<gene>
    <name evidence="1" type="ORF">A3SI_02503</name>
</gene>
<dbReference type="STRING" id="1189621.A3SI_02503"/>
<reference evidence="1 2" key="1">
    <citation type="submission" date="2012-05" db="EMBL/GenBank/DDBJ databases">
        <title>Genome sequence of Nitritalea halalkaliphila LW7.</title>
        <authorList>
            <person name="Jangir P.K."/>
            <person name="Singh A."/>
            <person name="Shivaji S."/>
            <person name="Sharma R."/>
        </authorList>
    </citation>
    <scope>NUCLEOTIDE SEQUENCE [LARGE SCALE GENOMIC DNA]</scope>
    <source>
        <strain evidence="1 2">LW7</strain>
    </source>
</reference>
<name>I5C9N5_9BACT</name>
<proteinExistence type="predicted"/>
<organism evidence="1 2">
    <name type="scientific">Nitritalea halalkaliphila LW7</name>
    <dbReference type="NCBI Taxonomy" id="1189621"/>
    <lineage>
        <taxon>Bacteria</taxon>
        <taxon>Pseudomonadati</taxon>
        <taxon>Bacteroidota</taxon>
        <taxon>Cytophagia</taxon>
        <taxon>Cytophagales</taxon>
        <taxon>Cyclobacteriaceae</taxon>
        <taxon>Nitritalea</taxon>
    </lineage>
</organism>
<dbReference type="AlphaFoldDB" id="I5C9N5"/>
<evidence type="ECO:0000313" key="1">
    <source>
        <dbReference type="EMBL" id="EIM78537.1"/>
    </source>
</evidence>